<keyword evidence="5" id="KW-0479">Metal-binding</keyword>
<accession>A0A0K2TGH6</accession>
<evidence type="ECO:0000256" key="7">
    <source>
        <dbReference type="ARBA" id="ARBA00023002"/>
    </source>
</evidence>
<dbReference type="EMBL" id="HACA01007599">
    <property type="protein sequence ID" value="CDW24960.1"/>
    <property type="molecule type" value="Transcribed_RNA"/>
</dbReference>
<dbReference type="Gene3D" id="3.30.390.30">
    <property type="match status" value="1"/>
</dbReference>
<organism evidence="11">
    <name type="scientific">Lepeophtheirus salmonis</name>
    <name type="common">Salmon louse</name>
    <name type="synonym">Caligus salmonis</name>
    <dbReference type="NCBI Taxonomy" id="72036"/>
    <lineage>
        <taxon>Eukaryota</taxon>
        <taxon>Metazoa</taxon>
        <taxon>Ecdysozoa</taxon>
        <taxon>Arthropoda</taxon>
        <taxon>Crustacea</taxon>
        <taxon>Multicrustacea</taxon>
        <taxon>Hexanauplia</taxon>
        <taxon>Copepoda</taxon>
        <taxon>Siphonostomatoida</taxon>
        <taxon>Caligidae</taxon>
        <taxon>Lepeophtheirus</taxon>
    </lineage>
</organism>
<comment type="cofactor">
    <cofactor evidence="1">
        <name>FAD</name>
        <dbReference type="ChEBI" id="CHEBI:57692"/>
    </cofactor>
</comment>
<proteinExistence type="inferred from homology"/>
<dbReference type="PRINTS" id="PR00368">
    <property type="entry name" value="FADPNR"/>
</dbReference>
<dbReference type="InterPro" id="IPR036922">
    <property type="entry name" value="Rieske_2Fe-2S_sf"/>
</dbReference>
<feature type="domain" description="Rieske" evidence="10">
    <location>
        <begin position="14"/>
        <end position="115"/>
    </location>
</feature>
<evidence type="ECO:0000256" key="5">
    <source>
        <dbReference type="ARBA" id="ARBA00022723"/>
    </source>
</evidence>
<evidence type="ECO:0000259" key="10">
    <source>
        <dbReference type="PROSITE" id="PS51296"/>
    </source>
</evidence>
<keyword evidence="8" id="KW-0408">Iron</keyword>
<evidence type="ECO:0000256" key="6">
    <source>
        <dbReference type="ARBA" id="ARBA00022827"/>
    </source>
</evidence>
<protein>
    <submittedName>
        <fullName evidence="11">Apoptosisinducing factor 3like [Aplysia californica]</fullName>
    </submittedName>
</protein>
<evidence type="ECO:0000256" key="9">
    <source>
        <dbReference type="ARBA" id="ARBA00023014"/>
    </source>
</evidence>
<dbReference type="InterPro" id="IPR017941">
    <property type="entry name" value="Rieske_2Fe-2S"/>
</dbReference>
<sequence length="549" mass="59967">MGQNCVTAHSQILPELCHLDDIPDGGMKEVELPSNYGEGKILLLRHGLNIKALSPKCTHYAAPLSKGTYDPQLGTVRCPFHGACFNVETGDIEDYPGLDNLHSYKVHLRESDKKIILSGKKEDYGKGIRRTNIPLKCDVNDNRLVIIVGGGAAAQACLEVLRGPDCRYRGKILLVSNEEHSPYDRPKLSKALGVNPEEILLRQSNFYTDRDIDIKLGTSLKSISPNEKKVKLSDDTTLNYDKIVLATGTVPRVLELPGADLNNIFVLRTPKDANAIITNATGKRVVIIGGSFIGTEVAASLIGKASEVSLVGTSESLFEKTLGKEIGSFVQKMHENKGVNFFLGVKPLEYKSSNGTTVEAVALSDGSEIPADVVVLGVGVFPNTKDYLKDSGVLTDERGYILVNERMETNIEGIYAAGDVVKFPLFTHDNKEVSIGHWGLAKSHGRIAAYNVASFSPESPKTQIKTVPFFWTVQYGKSLRVAGFADSYDEIIYDGSVSDGKFAAFYVKEGKVMSVATLMRDPIAAKFADFLRKGNVLTKECIDDWILSK</sequence>
<dbReference type="InterPro" id="IPR050446">
    <property type="entry name" value="FAD-oxidoreductase/Apoptosis"/>
</dbReference>
<dbReference type="CDD" id="cd03478">
    <property type="entry name" value="Rieske_AIFL_N"/>
    <property type="match status" value="1"/>
</dbReference>
<evidence type="ECO:0000256" key="8">
    <source>
        <dbReference type="ARBA" id="ARBA00023004"/>
    </source>
</evidence>
<dbReference type="GO" id="GO:0046872">
    <property type="term" value="F:metal ion binding"/>
    <property type="evidence" value="ECO:0007669"/>
    <property type="project" value="UniProtKB-KW"/>
</dbReference>
<dbReference type="PANTHER" id="PTHR43557:SF2">
    <property type="entry name" value="RIESKE DOMAIN-CONTAINING PROTEIN-RELATED"/>
    <property type="match status" value="1"/>
</dbReference>
<dbReference type="OrthoDB" id="432169at2759"/>
<dbReference type="InterPro" id="IPR023753">
    <property type="entry name" value="FAD/NAD-binding_dom"/>
</dbReference>
<dbReference type="GO" id="GO:0016651">
    <property type="term" value="F:oxidoreductase activity, acting on NAD(P)H"/>
    <property type="evidence" value="ECO:0007669"/>
    <property type="project" value="TreeGrafter"/>
</dbReference>
<evidence type="ECO:0000256" key="4">
    <source>
        <dbReference type="ARBA" id="ARBA00022714"/>
    </source>
</evidence>
<reference evidence="11" key="1">
    <citation type="submission" date="2014-05" db="EMBL/GenBank/DDBJ databases">
        <authorList>
            <person name="Chronopoulou M."/>
        </authorList>
    </citation>
    <scope>NUCLEOTIDE SEQUENCE</scope>
    <source>
        <tissue evidence="11">Whole organism</tissue>
    </source>
</reference>
<evidence type="ECO:0000256" key="2">
    <source>
        <dbReference type="ARBA" id="ARBA00006442"/>
    </source>
</evidence>
<keyword evidence="6" id="KW-0274">FAD</keyword>
<name>A0A0K2TGH6_LEPSM</name>
<keyword evidence="3" id="KW-0285">Flavoprotein</keyword>
<keyword evidence="9" id="KW-0411">Iron-sulfur</keyword>
<evidence type="ECO:0000313" key="11">
    <source>
        <dbReference type="EMBL" id="CDW24960.1"/>
    </source>
</evidence>
<evidence type="ECO:0000256" key="3">
    <source>
        <dbReference type="ARBA" id="ARBA00022630"/>
    </source>
</evidence>
<dbReference type="SUPFAM" id="SSF50022">
    <property type="entry name" value="ISP domain"/>
    <property type="match status" value="1"/>
</dbReference>
<dbReference type="GO" id="GO:0051537">
    <property type="term" value="F:2 iron, 2 sulfur cluster binding"/>
    <property type="evidence" value="ECO:0007669"/>
    <property type="project" value="UniProtKB-KW"/>
</dbReference>
<keyword evidence="7" id="KW-0560">Oxidoreductase</keyword>
<dbReference type="InterPro" id="IPR016156">
    <property type="entry name" value="FAD/NAD-linked_Rdtase_dimer_sf"/>
</dbReference>
<dbReference type="Gene3D" id="2.102.10.10">
    <property type="entry name" value="Rieske [2Fe-2S] iron-sulphur domain"/>
    <property type="match status" value="1"/>
</dbReference>
<dbReference type="SUPFAM" id="SSF55424">
    <property type="entry name" value="FAD/NAD-linked reductases, dimerisation (C-terminal) domain"/>
    <property type="match status" value="1"/>
</dbReference>
<dbReference type="InterPro" id="IPR028202">
    <property type="entry name" value="Reductase_C"/>
</dbReference>
<dbReference type="GO" id="GO:0005737">
    <property type="term" value="C:cytoplasm"/>
    <property type="evidence" value="ECO:0007669"/>
    <property type="project" value="TreeGrafter"/>
</dbReference>
<dbReference type="Pfam" id="PF00355">
    <property type="entry name" value="Rieske"/>
    <property type="match status" value="1"/>
</dbReference>
<keyword evidence="4" id="KW-0001">2Fe-2S</keyword>
<dbReference type="InterPro" id="IPR036188">
    <property type="entry name" value="FAD/NAD-bd_sf"/>
</dbReference>
<dbReference type="PROSITE" id="PS51296">
    <property type="entry name" value="RIESKE"/>
    <property type="match status" value="1"/>
</dbReference>
<dbReference type="Pfam" id="PF07992">
    <property type="entry name" value="Pyr_redox_2"/>
    <property type="match status" value="1"/>
</dbReference>
<dbReference type="AlphaFoldDB" id="A0A0K2TGH6"/>
<evidence type="ECO:0000256" key="1">
    <source>
        <dbReference type="ARBA" id="ARBA00001974"/>
    </source>
</evidence>
<dbReference type="SUPFAM" id="SSF51905">
    <property type="entry name" value="FAD/NAD(P)-binding domain"/>
    <property type="match status" value="1"/>
</dbReference>
<dbReference type="Pfam" id="PF14759">
    <property type="entry name" value="Reductase_C"/>
    <property type="match status" value="1"/>
</dbReference>
<dbReference type="Gene3D" id="3.50.50.60">
    <property type="entry name" value="FAD/NAD(P)-binding domain"/>
    <property type="match status" value="2"/>
</dbReference>
<dbReference type="PANTHER" id="PTHR43557">
    <property type="entry name" value="APOPTOSIS-INDUCING FACTOR 1"/>
    <property type="match status" value="1"/>
</dbReference>
<dbReference type="PRINTS" id="PR00411">
    <property type="entry name" value="PNDRDTASEI"/>
</dbReference>
<comment type="similarity">
    <text evidence="2">Belongs to the FAD-dependent oxidoreductase family.</text>
</comment>